<evidence type="ECO:0000313" key="5">
    <source>
        <dbReference type="Proteomes" id="UP000031012"/>
    </source>
</evidence>
<evidence type="ECO:0000256" key="1">
    <source>
        <dbReference type="SAM" id="MobiDB-lite"/>
    </source>
</evidence>
<feature type="signal peptide" evidence="2">
    <location>
        <begin position="1"/>
        <end position="19"/>
    </location>
</feature>
<dbReference type="InterPro" id="IPR049003">
    <property type="entry name" value="PgaA_barrel"/>
</dbReference>
<feature type="region of interest" description="Disordered" evidence="1">
    <location>
        <begin position="511"/>
        <end position="549"/>
    </location>
</feature>
<evidence type="ECO:0000256" key="2">
    <source>
        <dbReference type="SAM" id="SignalP"/>
    </source>
</evidence>
<dbReference type="AlphaFoldDB" id="A0A0B2UD36"/>
<accession>A0A0B2UD36</accession>
<gene>
    <name evidence="4" type="ORF">DH17_15805</name>
</gene>
<comment type="caution">
    <text evidence="4">The sequence shown here is derived from an EMBL/GenBank/DDBJ whole genome shotgun (WGS) entry which is preliminary data.</text>
</comment>
<proteinExistence type="predicted"/>
<dbReference type="Gene3D" id="1.25.40.10">
    <property type="entry name" value="Tetratricopeptide repeat domain"/>
    <property type="match status" value="1"/>
</dbReference>
<sequence length="813" mass="94336">MLKKCVFSLVYILPLNLYAAQVDELREQAIHTYKAGQTHQAIFQLDQLLKTYPYDQKLLADYLVVMTNEKKDLLTFSQHLANINSVTFPEYGQLPLIRNFRDFKHFKNAIDWSNKFNIQKTLDGQILLAVLYAEAQDIVNAKAQLAKINSKNLKTDQLVQIAYAYRLINLPVDALSAIEQAYKQQPKSFAVLQEYSYDLAAVGAYNKAQQLLLTSDKNTQIESLQHWLQVSEYSQRVNNAIARYKYLNREGMSDSEGFAELDAVLKQGEKMQPLIQPSDPNYLRFHYDYIYALDFRGRTRTVLDQFTKLNIPLEKLPAYIRHAIADSYLAERQPQQAELAFKTLLTEKNYPDMTVYTGLYYSYIEQEKYKEAEQFLGEVDRLVPTYKYSQAKGVDKTSHPDRDDYITLQGMHLAYANHLDQAEKHFQKQVDLAPANEGLINNLARVERWTDKPLESKQTISRLNGLTPVSKDTRINQMQNAQALGDIPEWRKNTESLLEYYPEDGGVIKSRKELDDRNRPTISHSTTWGQSKAADSSDSVSGQNGLKDREMETRLNSPWIKDNYRLFAWHQDRYGEYRFGDVHDQRYGVGAEWQANRKALSAILSQSTDGGQAGVRLDWSQWLNDHWQYQLQYDSQANIPLQAIDAGEDGQAYRAALTWQKDESRQIGASYGLTDISDGNKQQEFSTFWRERLFDAPHHITYGTVRGFYGSNSQDQTAYFSPSNHYSAELNLSHDWVTWREYERSFKQHFEAGVGLYKQADYSARPTYSLQYQHQWQLSRTWQLNYGIGWQYHPYDGHDEQHTYGIFGFEGRF</sequence>
<dbReference type="Pfam" id="PF21197">
    <property type="entry name" value="PgaA_barrel"/>
    <property type="match status" value="1"/>
</dbReference>
<dbReference type="InterPro" id="IPR011990">
    <property type="entry name" value="TPR-like_helical_dom_sf"/>
</dbReference>
<dbReference type="NCBIfam" id="TIGR03939">
    <property type="entry name" value="PGA_TPR_OMP"/>
    <property type="match status" value="1"/>
</dbReference>
<dbReference type="InterPro" id="IPR023870">
    <property type="entry name" value="PGA_export_porin_PgaA"/>
</dbReference>
<dbReference type="EMBL" id="JHQK01000006">
    <property type="protein sequence ID" value="KHN66997.1"/>
    <property type="molecule type" value="Genomic_DNA"/>
</dbReference>
<protein>
    <submittedName>
        <fullName evidence="4">Biofilm synthesis protein</fullName>
    </submittedName>
</protein>
<dbReference type="Proteomes" id="UP000031012">
    <property type="component" value="Unassembled WGS sequence"/>
</dbReference>
<feature type="compositionally biased region" description="Polar residues" evidence="1">
    <location>
        <begin position="520"/>
        <end position="544"/>
    </location>
</feature>
<dbReference type="GO" id="GO:1901515">
    <property type="term" value="F:poly-beta-1,6-N-acetyl-D-glucosamine transmembrane transporter activity"/>
    <property type="evidence" value="ECO:0007669"/>
    <property type="project" value="InterPro"/>
</dbReference>
<feature type="chain" id="PRO_5002078825" evidence="2">
    <location>
        <begin position="20"/>
        <end position="813"/>
    </location>
</feature>
<evidence type="ECO:0000313" key="4">
    <source>
        <dbReference type="EMBL" id="KHN66997.1"/>
    </source>
</evidence>
<feature type="domain" description="PgaA membrane beta barrel" evidence="3">
    <location>
        <begin position="534"/>
        <end position="813"/>
    </location>
</feature>
<organism evidence="4 5">
    <name type="scientific">Acinetobacter oleivorans</name>
    <dbReference type="NCBI Taxonomy" id="1148157"/>
    <lineage>
        <taxon>Bacteria</taxon>
        <taxon>Pseudomonadati</taxon>
        <taxon>Pseudomonadota</taxon>
        <taxon>Gammaproteobacteria</taxon>
        <taxon>Moraxellales</taxon>
        <taxon>Moraxellaceae</taxon>
        <taxon>Acinetobacter</taxon>
    </lineage>
</organism>
<evidence type="ECO:0000259" key="3">
    <source>
        <dbReference type="Pfam" id="PF21197"/>
    </source>
</evidence>
<dbReference type="SUPFAM" id="SSF48452">
    <property type="entry name" value="TPR-like"/>
    <property type="match status" value="1"/>
</dbReference>
<reference evidence="4 5" key="1">
    <citation type="submission" date="2014-03" db="EMBL/GenBank/DDBJ databases">
        <title>Genome sequence of the diesel-degrader and plant-growth promoter Acinetobacter oleivorans PF-1 isolated from the roots of poplar tree.</title>
        <authorList>
            <person name="Gkorezis P."/>
            <person name="van Hamme J."/>
            <person name="Rineau F."/>
            <person name="Vangronsveld J."/>
            <person name="Francetti A."/>
        </authorList>
    </citation>
    <scope>NUCLEOTIDE SEQUENCE [LARGE SCALE GENOMIC DNA]</scope>
    <source>
        <strain evidence="4 5">PF1</strain>
    </source>
</reference>
<keyword evidence="2" id="KW-0732">Signal</keyword>
<name>A0A0B2UD36_9GAMM</name>